<dbReference type="RefSeq" id="XP_009497183.1">
    <property type="nucleotide sequence ID" value="XM_009498908.1"/>
</dbReference>
<dbReference type="Proteomes" id="UP000030693">
    <property type="component" value="Unassembled WGS sequence"/>
</dbReference>
<dbReference type="AlphaFoldDB" id="A0A058Z3N3"/>
<evidence type="ECO:0000313" key="3">
    <source>
        <dbReference type="Proteomes" id="UP000030693"/>
    </source>
</evidence>
<evidence type="ECO:0000313" key="2">
    <source>
        <dbReference type="EMBL" id="KCV68751.1"/>
    </source>
</evidence>
<feature type="transmembrane region" description="Helical" evidence="1">
    <location>
        <begin position="23"/>
        <end position="41"/>
    </location>
</feature>
<feature type="transmembrane region" description="Helical" evidence="1">
    <location>
        <begin position="62"/>
        <end position="83"/>
    </location>
</feature>
<reference evidence="2" key="1">
    <citation type="submission" date="2013-04" db="EMBL/GenBank/DDBJ databases">
        <title>The Genome Sequence of Fonticula alba ATCC 38817.</title>
        <authorList>
            <consortium name="The Broad Institute Genomics Platform"/>
            <person name="Russ C."/>
            <person name="Cuomo C."/>
            <person name="Burger G."/>
            <person name="Gray M.W."/>
            <person name="Holland P.W.H."/>
            <person name="King N."/>
            <person name="Lang F.B.F."/>
            <person name="Roger A.J."/>
            <person name="Ruiz-Trillo I."/>
            <person name="Brown M."/>
            <person name="Walker B."/>
            <person name="Young S."/>
            <person name="Zeng Q."/>
            <person name="Gargeya S."/>
            <person name="Fitzgerald M."/>
            <person name="Haas B."/>
            <person name="Abouelleil A."/>
            <person name="Allen A.W."/>
            <person name="Alvarado L."/>
            <person name="Arachchi H.M."/>
            <person name="Berlin A.M."/>
            <person name="Chapman S.B."/>
            <person name="Gainer-Dewar J."/>
            <person name="Goldberg J."/>
            <person name="Griggs A."/>
            <person name="Gujja S."/>
            <person name="Hansen M."/>
            <person name="Howarth C."/>
            <person name="Imamovic A."/>
            <person name="Ireland A."/>
            <person name="Larimer J."/>
            <person name="McCowan C."/>
            <person name="Murphy C."/>
            <person name="Pearson M."/>
            <person name="Poon T.W."/>
            <person name="Priest M."/>
            <person name="Roberts A."/>
            <person name="Saif S."/>
            <person name="Shea T."/>
            <person name="Sisk P."/>
            <person name="Sykes S."/>
            <person name="Wortman J."/>
            <person name="Nusbaum C."/>
            <person name="Birren B."/>
        </authorList>
    </citation>
    <scope>NUCLEOTIDE SEQUENCE [LARGE SCALE GENOMIC DNA]</scope>
    <source>
        <strain evidence="2">ATCC 38817</strain>
    </source>
</reference>
<accession>A0A058Z3N3</accession>
<keyword evidence="1" id="KW-0472">Membrane</keyword>
<name>A0A058Z3N3_FONAL</name>
<gene>
    <name evidence="2" type="ORF">H696_05036</name>
</gene>
<proteinExistence type="predicted"/>
<keyword evidence="1" id="KW-1133">Transmembrane helix</keyword>
<keyword evidence="1" id="KW-0812">Transmembrane</keyword>
<keyword evidence="3" id="KW-1185">Reference proteome</keyword>
<dbReference type="GeneID" id="20529761"/>
<organism evidence="2">
    <name type="scientific">Fonticula alba</name>
    <name type="common">Slime mold</name>
    <dbReference type="NCBI Taxonomy" id="691883"/>
    <lineage>
        <taxon>Eukaryota</taxon>
        <taxon>Rotosphaerida</taxon>
        <taxon>Fonticulaceae</taxon>
        <taxon>Fonticula</taxon>
    </lineage>
</organism>
<feature type="transmembrane region" description="Helical" evidence="1">
    <location>
        <begin position="120"/>
        <end position="138"/>
    </location>
</feature>
<dbReference type="EMBL" id="KB932208">
    <property type="protein sequence ID" value="KCV68751.1"/>
    <property type="molecule type" value="Genomic_DNA"/>
</dbReference>
<evidence type="ECO:0000256" key="1">
    <source>
        <dbReference type="SAM" id="Phobius"/>
    </source>
</evidence>
<feature type="transmembrane region" description="Helical" evidence="1">
    <location>
        <begin position="95"/>
        <end position="113"/>
    </location>
</feature>
<protein>
    <submittedName>
        <fullName evidence="2">Uncharacterized protein</fullName>
    </submittedName>
</protein>
<sequence>MSSIDNILETFSLSPTDTVVDSAIKKGITVFGSTIVIANMYKFILHRDVPTNYFPRHYSLRFGGGMGLAVAIYTLSCGLAKSLCSEDNKPITPTGHAVAAGAGLATAALLYPYPNGVRRLSVAPLVIVGGIAAGYATFVKNLGGMDNMLPKFFSENAIFRQKAREFSSAVRSEDQE</sequence>